<dbReference type="InterPro" id="IPR002052">
    <property type="entry name" value="DNA_methylase_N6_adenine_CS"/>
</dbReference>
<proteinExistence type="predicted"/>
<dbReference type="Proteomes" id="UP000192980">
    <property type="component" value="Unassembled WGS sequence"/>
</dbReference>
<dbReference type="OrthoDB" id="9803017at2"/>
<reference evidence="3 4" key="1">
    <citation type="submission" date="2017-04" db="EMBL/GenBank/DDBJ databases">
        <authorList>
            <person name="Afonso C.L."/>
            <person name="Miller P.J."/>
            <person name="Scott M.A."/>
            <person name="Spackman E."/>
            <person name="Goraichik I."/>
            <person name="Dimitrov K.M."/>
            <person name="Suarez D.L."/>
            <person name="Swayne D.E."/>
        </authorList>
    </citation>
    <scope>NUCLEOTIDE SEQUENCE [LARGE SCALE GENOMIC DNA]</scope>
    <source>
        <strain evidence="3 4">DSM 22418</strain>
    </source>
</reference>
<evidence type="ECO:0000313" key="4">
    <source>
        <dbReference type="Proteomes" id="UP000192980"/>
    </source>
</evidence>
<dbReference type="InterPro" id="IPR029063">
    <property type="entry name" value="SAM-dependent_MTases_sf"/>
</dbReference>
<dbReference type="GO" id="GO:0031167">
    <property type="term" value="P:rRNA methylation"/>
    <property type="evidence" value="ECO:0007669"/>
    <property type="project" value="InterPro"/>
</dbReference>
<dbReference type="InterPro" id="IPR004398">
    <property type="entry name" value="RNA_MeTrfase_RsmD"/>
</dbReference>
<name>A0A1X7I843_9SPHI</name>
<dbReference type="EMBL" id="FXAU01000001">
    <property type="protein sequence ID" value="SMG10335.1"/>
    <property type="molecule type" value="Genomic_DNA"/>
</dbReference>
<dbReference type="PIRSF" id="PIRSF004553">
    <property type="entry name" value="CHP00095"/>
    <property type="match status" value="1"/>
</dbReference>
<accession>A0A1X7I843</accession>
<gene>
    <name evidence="3" type="ORF">SAMN05660862_0529</name>
</gene>
<sequence>MRIIGGKHGGLRLTPPAGLPVRPTTDIAKEALFNILNNKIDFEDADCLDLFAGTGNISFELASRGAKLVDAVDIHFKCVQYITQTAKKLEAGAIHPRKADVLKFITSTKSQYDFIFADPPYDLPVLPMLANNILAAGLLNEGGLLVVEHPSTRKMDDSVFFVETRKYGYSSFSFYTYSK</sequence>
<dbReference type="PROSITE" id="PS00092">
    <property type="entry name" value="N6_MTASE"/>
    <property type="match status" value="1"/>
</dbReference>
<keyword evidence="2 3" id="KW-0808">Transferase</keyword>
<dbReference type="STRING" id="561061.SAMN05660862_0529"/>
<dbReference type="GO" id="GO:0003676">
    <property type="term" value="F:nucleic acid binding"/>
    <property type="evidence" value="ECO:0007669"/>
    <property type="project" value="InterPro"/>
</dbReference>
<evidence type="ECO:0000256" key="1">
    <source>
        <dbReference type="ARBA" id="ARBA00022603"/>
    </source>
</evidence>
<dbReference type="GO" id="GO:0008168">
    <property type="term" value="F:methyltransferase activity"/>
    <property type="evidence" value="ECO:0007669"/>
    <property type="project" value="UniProtKB-KW"/>
</dbReference>
<protein>
    <submittedName>
        <fullName evidence="3">16S rRNA (Guanine(966)-N(2))-methyltransferase RsmD</fullName>
    </submittedName>
</protein>
<dbReference type="SUPFAM" id="SSF53335">
    <property type="entry name" value="S-adenosyl-L-methionine-dependent methyltransferases"/>
    <property type="match status" value="1"/>
</dbReference>
<dbReference type="Pfam" id="PF03602">
    <property type="entry name" value="Cons_hypoth95"/>
    <property type="match status" value="1"/>
</dbReference>
<dbReference type="PANTHER" id="PTHR43542">
    <property type="entry name" value="METHYLTRANSFERASE"/>
    <property type="match status" value="1"/>
</dbReference>
<keyword evidence="4" id="KW-1185">Reference proteome</keyword>
<dbReference type="Gene3D" id="3.40.50.150">
    <property type="entry name" value="Vaccinia Virus protein VP39"/>
    <property type="match status" value="1"/>
</dbReference>
<dbReference type="CDD" id="cd02440">
    <property type="entry name" value="AdoMet_MTases"/>
    <property type="match status" value="1"/>
</dbReference>
<dbReference type="PANTHER" id="PTHR43542:SF1">
    <property type="entry name" value="METHYLTRANSFERASE"/>
    <property type="match status" value="1"/>
</dbReference>
<evidence type="ECO:0000256" key="2">
    <source>
        <dbReference type="ARBA" id="ARBA00022679"/>
    </source>
</evidence>
<keyword evidence="1 3" id="KW-0489">Methyltransferase</keyword>
<dbReference type="RefSeq" id="WP_085471400.1">
    <property type="nucleotide sequence ID" value="NZ_FXAU01000001.1"/>
</dbReference>
<organism evidence="3 4">
    <name type="scientific">Sphingobacterium psychroaquaticum</name>
    <dbReference type="NCBI Taxonomy" id="561061"/>
    <lineage>
        <taxon>Bacteria</taxon>
        <taxon>Pseudomonadati</taxon>
        <taxon>Bacteroidota</taxon>
        <taxon>Sphingobacteriia</taxon>
        <taxon>Sphingobacteriales</taxon>
        <taxon>Sphingobacteriaceae</taxon>
        <taxon>Sphingobacterium</taxon>
    </lineage>
</organism>
<evidence type="ECO:0000313" key="3">
    <source>
        <dbReference type="EMBL" id="SMG10335.1"/>
    </source>
</evidence>
<dbReference type="AlphaFoldDB" id="A0A1X7I843"/>